<keyword evidence="4" id="KW-0560">Oxidoreductase</keyword>
<dbReference type="RefSeq" id="WP_251874684.1">
    <property type="nucleotide sequence ID" value="NZ_CP098755.1"/>
</dbReference>
<comment type="cofactor">
    <cofactor evidence="1">
        <name>FAD</name>
        <dbReference type="ChEBI" id="CHEBI:57692"/>
    </cofactor>
</comment>
<dbReference type="InterPro" id="IPR036188">
    <property type="entry name" value="FAD/NAD-bd_sf"/>
</dbReference>
<dbReference type="PANTHER" id="PTHR48105">
    <property type="entry name" value="THIOREDOXIN REDUCTASE 1-RELATED-RELATED"/>
    <property type="match status" value="1"/>
</dbReference>
<evidence type="ECO:0000256" key="1">
    <source>
        <dbReference type="ARBA" id="ARBA00001974"/>
    </source>
</evidence>
<evidence type="ECO:0000313" key="7">
    <source>
        <dbReference type="Proteomes" id="UP001056500"/>
    </source>
</evidence>
<dbReference type="PRINTS" id="PR00469">
    <property type="entry name" value="PNDRDTASEII"/>
</dbReference>
<keyword evidence="7" id="KW-1185">Reference proteome</keyword>
<name>A0ABY4WNZ6_9BACL</name>
<feature type="domain" description="FAD/NAD(P)-binding" evidence="5">
    <location>
        <begin position="5"/>
        <end position="292"/>
    </location>
</feature>
<dbReference type="EMBL" id="CP098755">
    <property type="protein sequence ID" value="USG67585.1"/>
    <property type="molecule type" value="Genomic_DNA"/>
</dbReference>
<evidence type="ECO:0000256" key="3">
    <source>
        <dbReference type="ARBA" id="ARBA00022630"/>
    </source>
</evidence>
<organism evidence="6 7">
    <name type="scientific">Brevibacillus ruminantium</name>
    <dbReference type="NCBI Taxonomy" id="2950604"/>
    <lineage>
        <taxon>Bacteria</taxon>
        <taxon>Bacillati</taxon>
        <taxon>Bacillota</taxon>
        <taxon>Bacilli</taxon>
        <taxon>Bacillales</taxon>
        <taxon>Paenibacillaceae</taxon>
        <taxon>Brevibacillus</taxon>
    </lineage>
</organism>
<evidence type="ECO:0000313" key="6">
    <source>
        <dbReference type="EMBL" id="USG67585.1"/>
    </source>
</evidence>
<gene>
    <name evidence="6" type="ORF">NDK47_10030</name>
</gene>
<comment type="subunit">
    <text evidence="2">Homodimer.</text>
</comment>
<dbReference type="Gene3D" id="3.50.50.60">
    <property type="entry name" value="FAD/NAD(P)-binding domain"/>
    <property type="match status" value="2"/>
</dbReference>
<protein>
    <submittedName>
        <fullName evidence="6">NAD(P)/FAD-dependent oxidoreductase</fullName>
    </submittedName>
</protein>
<sequence>MEHIQVLIVGGGIAGMSAAIWCERLGLRCVLIEREEQLGGQLSQIRNAIWDFPPGIYPDGEALRRELLSHPALQKQSIRLGESLTAIDPSSRTVTTSRTTYRVDYLIIATGVSPNEIPALDGCSRLLSPWFSTTAEAKSVAGLDVAVIGGGDRAAESVHNLIPHARAVYLLVRRNHLRARAQWAELLEGHPSLQIFWETNITDYREEGEKVVLTLHSPRANVPASLHVDRILPRIGVHANLDGLDQFLGINQDGYLLAGPLQQTEGTGSSWIYAVGDVTNGAEYASLSLAIGQAMKAVKHISLQVKEQ</sequence>
<keyword evidence="3" id="KW-0285">Flavoprotein</keyword>
<dbReference type="Proteomes" id="UP001056500">
    <property type="component" value="Chromosome"/>
</dbReference>
<accession>A0ABY4WNZ6</accession>
<evidence type="ECO:0000256" key="4">
    <source>
        <dbReference type="ARBA" id="ARBA00023002"/>
    </source>
</evidence>
<reference evidence="6" key="1">
    <citation type="submission" date="2022-06" db="EMBL/GenBank/DDBJ databases">
        <title>Genome sequencing of Brevibacillus sp. BB3-R1.</title>
        <authorList>
            <person name="Heo J."/>
            <person name="Lee D."/>
            <person name="Won M."/>
            <person name="Han B.-H."/>
            <person name="Hong S.-B."/>
            <person name="Kwon S.-W."/>
        </authorList>
    </citation>
    <scope>NUCLEOTIDE SEQUENCE</scope>
    <source>
        <strain evidence="6">BB3-R1</strain>
    </source>
</reference>
<dbReference type="Pfam" id="PF07992">
    <property type="entry name" value="Pyr_redox_2"/>
    <property type="match status" value="1"/>
</dbReference>
<evidence type="ECO:0000256" key="2">
    <source>
        <dbReference type="ARBA" id="ARBA00011738"/>
    </source>
</evidence>
<proteinExistence type="predicted"/>
<evidence type="ECO:0000259" key="5">
    <source>
        <dbReference type="Pfam" id="PF07992"/>
    </source>
</evidence>
<dbReference type="PRINTS" id="PR00368">
    <property type="entry name" value="FADPNR"/>
</dbReference>
<dbReference type="InterPro" id="IPR050097">
    <property type="entry name" value="Ferredoxin-NADP_redctase_2"/>
</dbReference>
<dbReference type="InterPro" id="IPR023753">
    <property type="entry name" value="FAD/NAD-binding_dom"/>
</dbReference>
<dbReference type="SUPFAM" id="SSF51905">
    <property type="entry name" value="FAD/NAD(P)-binding domain"/>
    <property type="match status" value="1"/>
</dbReference>